<gene>
    <name evidence="4" type="ORF">HMPREF0556_11142</name>
</gene>
<evidence type="ECO:0000313" key="4">
    <source>
        <dbReference type="EMBL" id="EFI84589.1"/>
    </source>
</evidence>
<dbReference type="AlphaFoldDB" id="D7UY31"/>
<evidence type="ECO:0000313" key="5">
    <source>
        <dbReference type="Proteomes" id="UP000010119"/>
    </source>
</evidence>
<dbReference type="HOGENOM" id="CLU_013985_11_8_9"/>
<dbReference type="EMBL" id="ACCR02000003">
    <property type="protein sequence ID" value="EFI84589.1"/>
    <property type="molecule type" value="Genomic_DNA"/>
</dbReference>
<dbReference type="InterPro" id="IPR016181">
    <property type="entry name" value="Acyl_CoA_acyltransferase"/>
</dbReference>
<feature type="domain" description="N-acetyltransferase" evidence="3">
    <location>
        <begin position="14"/>
        <end position="154"/>
    </location>
</feature>
<evidence type="ECO:0000256" key="2">
    <source>
        <dbReference type="ARBA" id="ARBA00023315"/>
    </source>
</evidence>
<organism evidence="4 5">
    <name type="scientific">Listeria grayi DSM 20601</name>
    <dbReference type="NCBI Taxonomy" id="525367"/>
    <lineage>
        <taxon>Bacteria</taxon>
        <taxon>Bacillati</taxon>
        <taxon>Bacillota</taxon>
        <taxon>Bacilli</taxon>
        <taxon>Bacillales</taxon>
        <taxon>Listeriaceae</taxon>
        <taxon>Listeria</taxon>
    </lineage>
</organism>
<comment type="caution">
    <text evidence="4">The sequence shown here is derived from an EMBL/GenBank/DDBJ whole genome shotgun (WGS) entry which is preliminary data.</text>
</comment>
<accession>D7UY31</accession>
<dbReference type="Pfam" id="PF00583">
    <property type="entry name" value="Acetyltransf_1"/>
    <property type="match status" value="1"/>
</dbReference>
<dbReference type="GO" id="GO:0016747">
    <property type="term" value="F:acyltransferase activity, transferring groups other than amino-acyl groups"/>
    <property type="evidence" value="ECO:0007669"/>
    <property type="project" value="InterPro"/>
</dbReference>
<evidence type="ECO:0000259" key="3">
    <source>
        <dbReference type="PROSITE" id="PS51186"/>
    </source>
</evidence>
<dbReference type="InterPro" id="IPR050832">
    <property type="entry name" value="Bact_Acetyltransf"/>
</dbReference>
<dbReference type="PANTHER" id="PTHR43877:SF5">
    <property type="entry name" value="BLL8307 PROTEIN"/>
    <property type="match status" value="1"/>
</dbReference>
<dbReference type="RefSeq" id="WP_003758480.1">
    <property type="nucleotide sequence ID" value="NZ_GL538353.1"/>
</dbReference>
<dbReference type="PANTHER" id="PTHR43877">
    <property type="entry name" value="AMINOALKYLPHOSPHONATE N-ACETYLTRANSFERASE-RELATED-RELATED"/>
    <property type="match status" value="1"/>
</dbReference>
<dbReference type="Gene3D" id="3.40.630.30">
    <property type="match status" value="1"/>
</dbReference>
<dbReference type="PROSITE" id="PS51186">
    <property type="entry name" value="GNAT"/>
    <property type="match status" value="1"/>
</dbReference>
<dbReference type="InterPro" id="IPR000182">
    <property type="entry name" value="GNAT_dom"/>
</dbReference>
<dbReference type="Proteomes" id="UP000010119">
    <property type="component" value="Unassembled WGS sequence"/>
</dbReference>
<dbReference type="eggNOG" id="COG0456">
    <property type="taxonomic scope" value="Bacteria"/>
</dbReference>
<sequence length="154" mass="17554">MAALDIIQADFNNPKLIELLELHLQDMYATSPKESVHALAIEELQAEHISFWTLTDGNDILGCVALKELAADHGELKSLKTHPQFLKRGVAKRLVEFAIQKAQERHYQRISLETGTEPYFIPAQHLYKKLGFIETLPFGSYQEDPNSCFMQKDL</sequence>
<name>D7UY31_LISGR</name>
<dbReference type="EC" id="2.3.1.-" evidence="4"/>
<proteinExistence type="predicted"/>
<dbReference type="CDD" id="cd04301">
    <property type="entry name" value="NAT_SF"/>
    <property type="match status" value="1"/>
</dbReference>
<dbReference type="SUPFAM" id="SSF55729">
    <property type="entry name" value="Acyl-CoA N-acyltransferases (Nat)"/>
    <property type="match status" value="1"/>
</dbReference>
<dbReference type="STRING" id="525367.HMPREF0556_11142"/>
<keyword evidence="5" id="KW-1185">Reference proteome</keyword>
<keyword evidence="2 4" id="KW-0012">Acyltransferase</keyword>
<evidence type="ECO:0000256" key="1">
    <source>
        <dbReference type="ARBA" id="ARBA00022679"/>
    </source>
</evidence>
<keyword evidence="1 4" id="KW-0808">Transferase</keyword>
<protein>
    <submittedName>
        <fullName evidence="4">Acetyltransferase, GNAT family</fullName>
        <ecNumber evidence="4">2.3.1.-</ecNumber>
    </submittedName>
</protein>
<reference evidence="4" key="1">
    <citation type="submission" date="2010-06" db="EMBL/GenBank/DDBJ databases">
        <authorList>
            <person name="Muzny D."/>
            <person name="Qin X."/>
            <person name="Buhay C."/>
            <person name="Dugan-Rocha S."/>
            <person name="Ding Y."/>
            <person name="Chen G."/>
            <person name="Hawes A."/>
            <person name="Holder M."/>
            <person name="Jhangiani S."/>
            <person name="Johnson A."/>
            <person name="Khan Z."/>
            <person name="Li Z."/>
            <person name="Liu W."/>
            <person name="Liu X."/>
            <person name="Perez L."/>
            <person name="Shen H."/>
            <person name="Wang Q."/>
            <person name="Watt J."/>
            <person name="Xi L."/>
            <person name="Xin Y."/>
            <person name="Zhou J."/>
            <person name="Deng J."/>
            <person name="Jiang H."/>
            <person name="Liu Y."/>
            <person name="Qu J."/>
            <person name="Song X.-Z."/>
            <person name="Zhang L."/>
            <person name="Villasana D."/>
            <person name="Johnson A."/>
            <person name="Liu J."/>
            <person name="Liyanage D."/>
            <person name="Lorensuhewa L."/>
            <person name="Robinson T."/>
            <person name="Song A."/>
            <person name="Song B.-B."/>
            <person name="Dinh H."/>
            <person name="Thornton R."/>
            <person name="Coyle M."/>
            <person name="Francisco L."/>
            <person name="Jackson L."/>
            <person name="Javaid M."/>
            <person name="Korchina V."/>
            <person name="Kovar C."/>
            <person name="Mata R."/>
            <person name="Mathew T."/>
            <person name="Ngo R."/>
            <person name="Nguyen L."/>
            <person name="Nguyen N."/>
            <person name="Okwuonu G."/>
            <person name="Ongeri F."/>
            <person name="Pham C."/>
            <person name="Simmons D."/>
            <person name="Wilczek-Boney K."/>
            <person name="Hale W."/>
            <person name="Jakkamsetti A."/>
            <person name="Pham P."/>
            <person name="Ruth R."/>
            <person name="San Lucas F."/>
            <person name="Warren J."/>
            <person name="Zhang J."/>
            <person name="Zhao Z."/>
            <person name="Zhou C."/>
            <person name="Zhu D."/>
            <person name="Lee S."/>
            <person name="Bess C."/>
            <person name="Blankenburg K."/>
            <person name="Forbes L."/>
            <person name="Fu Q."/>
            <person name="Gubbala S."/>
            <person name="Hirani K."/>
            <person name="Jayaseelan J.C."/>
            <person name="Lara F."/>
            <person name="Munidasa M."/>
            <person name="Palculict T."/>
            <person name="Patil S."/>
            <person name="Pu L.-L."/>
            <person name="Saada N."/>
            <person name="Tang L."/>
            <person name="Weissenberger G."/>
            <person name="Zhu Y."/>
            <person name="Hemphill L."/>
            <person name="Shang Y."/>
            <person name="Youmans B."/>
            <person name="Ayvaz T."/>
            <person name="Ross M."/>
            <person name="Santibanez J."/>
            <person name="Aqrawi P."/>
            <person name="Gross S."/>
            <person name="Joshi V."/>
            <person name="Fowler G."/>
            <person name="Nazareth L."/>
            <person name="Reid J."/>
            <person name="Worley K."/>
            <person name="Petrosino J."/>
            <person name="Highlander S."/>
            <person name="Gibbs R."/>
        </authorList>
    </citation>
    <scope>NUCLEOTIDE SEQUENCE [LARGE SCALE GENOMIC DNA]</scope>
    <source>
        <strain evidence="4">DSM 20601</strain>
    </source>
</reference>